<feature type="transmembrane region" description="Helical" evidence="8">
    <location>
        <begin position="57"/>
        <end position="76"/>
    </location>
</feature>
<keyword evidence="5 8" id="KW-1133">Transmembrane helix</keyword>
<dbReference type="AlphaFoldDB" id="A0A932EQ35"/>
<keyword evidence="6 8" id="KW-0472">Membrane</keyword>
<dbReference type="InterPro" id="IPR011922">
    <property type="entry name" value="Cell_div_FtsL"/>
</dbReference>
<proteinExistence type="inferred from homology"/>
<dbReference type="GO" id="GO:0005886">
    <property type="term" value="C:plasma membrane"/>
    <property type="evidence" value="ECO:0007669"/>
    <property type="project" value="UniProtKB-SubCell"/>
</dbReference>
<comment type="subcellular location">
    <subcellularLocation>
        <location evidence="1">Cell membrane</location>
        <topology evidence="1">Single-pass type II membrane protein</topology>
    </subcellularLocation>
</comment>
<dbReference type="GO" id="GO:0051301">
    <property type="term" value="P:cell division"/>
    <property type="evidence" value="ECO:0007669"/>
    <property type="project" value="UniProtKB-KW"/>
</dbReference>
<evidence type="ECO:0000256" key="7">
    <source>
        <dbReference type="ARBA" id="ARBA00023306"/>
    </source>
</evidence>
<keyword evidence="2" id="KW-1003">Cell membrane</keyword>
<keyword evidence="7" id="KW-0131">Cell cycle</keyword>
<comment type="caution">
    <text evidence="9">The sequence shown here is derived from an EMBL/GenBank/DDBJ whole genome shotgun (WGS) entry which is preliminary data.</text>
</comment>
<dbReference type="HAMAP" id="MF_00910">
    <property type="entry name" value="FtsL"/>
    <property type="match status" value="1"/>
</dbReference>
<evidence type="ECO:0000313" key="9">
    <source>
        <dbReference type="EMBL" id="MBI2678358.1"/>
    </source>
</evidence>
<name>A0A932EQ35_9BACT</name>
<evidence type="ECO:0000313" key="10">
    <source>
        <dbReference type="Proteomes" id="UP000779809"/>
    </source>
</evidence>
<reference evidence="9" key="1">
    <citation type="submission" date="2020-07" db="EMBL/GenBank/DDBJ databases">
        <title>Huge and variable diversity of episymbiotic CPR bacteria and DPANN archaea in groundwater ecosystems.</title>
        <authorList>
            <person name="He C.Y."/>
            <person name="Keren R."/>
            <person name="Whittaker M."/>
            <person name="Farag I.F."/>
            <person name="Doudna J."/>
            <person name="Cate J.H.D."/>
            <person name="Banfield J.F."/>
        </authorList>
    </citation>
    <scope>NUCLEOTIDE SEQUENCE</scope>
    <source>
        <strain evidence="9">NC_groundwater_580_Pr5_B-0.1um_64_19</strain>
    </source>
</reference>
<evidence type="ECO:0000256" key="3">
    <source>
        <dbReference type="ARBA" id="ARBA00022618"/>
    </source>
</evidence>
<dbReference type="EMBL" id="JACPNR010000007">
    <property type="protein sequence ID" value="MBI2678358.1"/>
    <property type="molecule type" value="Genomic_DNA"/>
</dbReference>
<evidence type="ECO:0000256" key="8">
    <source>
        <dbReference type="SAM" id="Phobius"/>
    </source>
</evidence>
<evidence type="ECO:0000256" key="4">
    <source>
        <dbReference type="ARBA" id="ARBA00022692"/>
    </source>
</evidence>
<gene>
    <name evidence="9" type="ORF">HYX28_06220</name>
</gene>
<evidence type="ECO:0000256" key="1">
    <source>
        <dbReference type="ARBA" id="ARBA00004401"/>
    </source>
</evidence>
<dbReference type="Proteomes" id="UP000779809">
    <property type="component" value="Unassembled WGS sequence"/>
</dbReference>
<keyword evidence="3 9" id="KW-0132">Cell division</keyword>
<sequence>MATAAAVMAGGRYAHAQGRIVAQTSAWRGATPEIHFVKSIDNTRLVKVADTERNREMLQFTCACVVLFVLALAYMWQHYSAIEYGYQIQAQKSERDRLLEVNRTLRLEEASLRDPERIDALARGMGMIAPQPGQVIQLDAPANEPSGAVLAQVSQAVVVPATQ</sequence>
<accession>A0A932EQ35</accession>
<evidence type="ECO:0000256" key="2">
    <source>
        <dbReference type="ARBA" id="ARBA00022475"/>
    </source>
</evidence>
<organism evidence="9 10">
    <name type="scientific">Candidatus Korobacter versatilis</name>
    <dbReference type="NCBI Taxonomy" id="658062"/>
    <lineage>
        <taxon>Bacteria</taxon>
        <taxon>Pseudomonadati</taxon>
        <taxon>Acidobacteriota</taxon>
        <taxon>Terriglobia</taxon>
        <taxon>Terriglobales</taxon>
        <taxon>Candidatus Korobacteraceae</taxon>
        <taxon>Candidatus Korobacter</taxon>
    </lineage>
</organism>
<evidence type="ECO:0000256" key="5">
    <source>
        <dbReference type="ARBA" id="ARBA00022989"/>
    </source>
</evidence>
<evidence type="ECO:0000256" key="6">
    <source>
        <dbReference type="ARBA" id="ARBA00023136"/>
    </source>
</evidence>
<keyword evidence="4 8" id="KW-0812">Transmembrane</keyword>
<protein>
    <submittedName>
        <fullName evidence="9">Cell division protein FtsL</fullName>
    </submittedName>
</protein>